<evidence type="ECO:0000256" key="5">
    <source>
        <dbReference type="ARBA" id="ARBA00022448"/>
    </source>
</evidence>
<dbReference type="Proteomes" id="UP000015462">
    <property type="component" value="Unassembled WGS sequence"/>
</dbReference>
<evidence type="ECO:0000313" key="10">
    <source>
        <dbReference type="EMBL" id="EPD12301.1"/>
    </source>
</evidence>
<feature type="signal peptide" evidence="8">
    <location>
        <begin position="1"/>
        <end position="22"/>
    </location>
</feature>
<evidence type="ECO:0000256" key="6">
    <source>
        <dbReference type="ARBA" id="ARBA00022592"/>
    </source>
</evidence>
<name>A0AB33YZ91_9GAMM</name>
<dbReference type="InterPro" id="IPR005673">
    <property type="entry name" value="ABC_phos-bd_PstS"/>
</dbReference>
<protein>
    <recommendedName>
        <fullName evidence="4 7">Phosphate-binding protein PstS</fullName>
    </recommendedName>
</protein>
<dbReference type="GO" id="GO:0042301">
    <property type="term" value="F:phosphate ion binding"/>
    <property type="evidence" value="ECO:0007669"/>
    <property type="project" value="InterPro"/>
</dbReference>
<dbReference type="CDD" id="cd13565">
    <property type="entry name" value="PBP2_PstS"/>
    <property type="match status" value="1"/>
</dbReference>
<accession>A0AB33YZ91</accession>
<sequence length="332" mass="35926">MKMKKIVALGLLSLTIGTAAHAAKIEGTGSSFAYPAYTTWSKVYYGETKNQVNYTPTGSGSGIKEVSARHVDFGGSDKPLKSSSLAKASLIQFPTAIGAVTFAYNVEGVSGMKLSEAAISGIMLGKITKWNDPIIAADNSGIALPNEDILFVHRSDKSGTTFAFTYYLSKMNQEWRETMGAKKVVSWPTKNRIAGKGNFGVATAIKNNGFSIGYVDYADAKKNGLDMAIIENREGIFVKPEPATFEAAAVYADLDPKKDFYANIAYPPKGYPVVTATFALVPQNGENAKEVIKFFDYALTKKNKLIESVGYVSLPDAVIKKIQGYWVEKGLK</sequence>
<feature type="chain" id="PRO_5044341492" description="Phosphate-binding protein PstS" evidence="8">
    <location>
        <begin position="23"/>
        <end position="332"/>
    </location>
</feature>
<dbReference type="Pfam" id="PF12849">
    <property type="entry name" value="PBP_like_2"/>
    <property type="match status" value="1"/>
</dbReference>
<keyword evidence="6 7" id="KW-0592">Phosphate transport</keyword>
<dbReference type="GO" id="GO:0035435">
    <property type="term" value="P:phosphate ion transmembrane transport"/>
    <property type="evidence" value="ECO:0007669"/>
    <property type="project" value="InterPro"/>
</dbReference>
<dbReference type="GO" id="GO:0043190">
    <property type="term" value="C:ATP-binding cassette (ABC) transporter complex"/>
    <property type="evidence" value="ECO:0007669"/>
    <property type="project" value="InterPro"/>
</dbReference>
<evidence type="ECO:0000256" key="7">
    <source>
        <dbReference type="PIRNR" id="PIRNR002756"/>
    </source>
</evidence>
<evidence type="ECO:0000256" key="8">
    <source>
        <dbReference type="SAM" id="SignalP"/>
    </source>
</evidence>
<comment type="function">
    <text evidence="1 7">Part of the ABC transporter complex PstSACB involved in phosphate import.</text>
</comment>
<dbReference type="EMBL" id="ASHL01000012">
    <property type="protein sequence ID" value="EPD12301.1"/>
    <property type="molecule type" value="Genomic_DNA"/>
</dbReference>
<evidence type="ECO:0000256" key="1">
    <source>
        <dbReference type="ARBA" id="ARBA00002841"/>
    </source>
</evidence>
<dbReference type="InterPro" id="IPR024370">
    <property type="entry name" value="PBP_domain"/>
</dbReference>
<dbReference type="RefSeq" id="WP_015005119.1">
    <property type="nucleotide sequence ID" value="NZ_JARGOU010000048.1"/>
</dbReference>
<dbReference type="SUPFAM" id="SSF53850">
    <property type="entry name" value="Periplasmic binding protein-like II"/>
    <property type="match status" value="1"/>
</dbReference>
<dbReference type="Gene3D" id="3.40.190.10">
    <property type="entry name" value="Periplasmic binding protein-like II"/>
    <property type="match status" value="2"/>
</dbReference>
<gene>
    <name evidence="10" type="ORF">L196_10874</name>
</gene>
<organism evidence="10 11">
    <name type="scientific">Cycloclasticus pugetii</name>
    <dbReference type="NCBI Taxonomy" id="34068"/>
    <lineage>
        <taxon>Bacteria</taxon>
        <taxon>Pseudomonadati</taxon>
        <taxon>Pseudomonadota</taxon>
        <taxon>Gammaproteobacteria</taxon>
        <taxon>Thiotrichales</taxon>
        <taxon>Piscirickettsiaceae</taxon>
        <taxon>Cycloclasticus</taxon>
    </lineage>
</organism>
<proteinExistence type="inferred from homology"/>
<feature type="domain" description="PBP" evidence="9">
    <location>
        <begin position="19"/>
        <end position="300"/>
    </location>
</feature>
<reference evidence="10 11" key="1">
    <citation type="journal article" date="2013" name="Genome Announc.">
        <title>Genome Sequence of the Pyrene- and Fluoranthene-Degrading Bacterium Cycloclasticus sp. Strain PY97M.</title>
        <authorList>
            <person name="Cui Z."/>
            <person name="Xu G."/>
            <person name="Li Q."/>
            <person name="Gao W."/>
            <person name="Zheng L."/>
        </authorList>
    </citation>
    <scope>NUCLEOTIDE SEQUENCE [LARGE SCALE GENOMIC DNA]</scope>
    <source>
        <strain evidence="10 11">PY97M</strain>
    </source>
</reference>
<dbReference type="PANTHER" id="PTHR42996:SF1">
    <property type="entry name" value="PHOSPHATE-BINDING PROTEIN PSTS"/>
    <property type="match status" value="1"/>
</dbReference>
<comment type="caution">
    <text evidence="10">The sequence shown here is derived from an EMBL/GenBank/DDBJ whole genome shotgun (WGS) entry which is preliminary data.</text>
</comment>
<dbReference type="InterPro" id="IPR050962">
    <property type="entry name" value="Phosphate-bind_PstS"/>
</dbReference>
<dbReference type="AlphaFoldDB" id="A0AB33YZ91"/>
<keyword evidence="5 7" id="KW-0813">Transport</keyword>
<keyword evidence="11" id="KW-1185">Reference proteome</keyword>
<dbReference type="PANTHER" id="PTHR42996">
    <property type="entry name" value="PHOSPHATE-BINDING PROTEIN PSTS"/>
    <property type="match status" value="1"/>
</dbReference>
<keyword evidence="8" id="KW-0732">Signal</keyword>
<evidence type="ECO:0000256" key="4">
    <source>
        <dbReference type="ARBA" id="ARBA00021889"/>
    </source>
</evidence>
<comment type="subunit">
    <text evidence="3 7">The complex is composed of two ATP-binding proteins (PstB), two transmembrane proteins (PstC and PstA) and a solute-binding protein (PstS).</text>
</comment>
<dbReference type="NCBIfam" id="TIGR00975">
    <property type="entry name" value="3a0107s03"/>
    <property type="match status" value="1"/>
</dbReference>
<comment type="similarity">
    <text evidence="2 7">Belongs to the PstS family.</text>
</comment>
<evidence type="ECO:0000259" key="9">
    <source>
        <dbReference type="Pfam" id="PF12849"/>
    </source>
</evidence>
<evidence type="ECO:0000256" key="3">
    <source>
        <dbReference type="ARBA" id="ARBA00011529"/>
    </source>
</evidence>
<evidence type="ECO:0000313" key="11">
    <source>
        <dbReference type="Proteomes" id="UP000015462"/>
    </source>
</evidence>
<evidence type="ECO:0000256" key="2">
    <source>
        <dbReference type="ARBA" id="ARBA00008725"/>
    </source>
</evidence>
<dbReference type="PIRSF" id="PIRSF002756">
    <property type="entry name" value="PstS"/>
    <property type="match status" value="1"/>
</dbReference>